<dbReference type="EMBL" id="BGPR01027474">
    <property type="protein sequence ID" value="GBN97997.1"/>
    <property type="molecule type" value="Genomic_DNA"/>
</dbReference>
<dbReference type="EMBL" id="BGPR01027475">
    <property type="protein sequence ID" value="GBN97999.1"/>
    <property type="molecule type" value="Genomic_DNA"/>
</dbReference>
<dbReference type="InterPro" id="IPR029058">
    <property type="entry name" value="AB_hydrolase_fold"/>
</dbReference>
<evidence type="ECO:0000313" key="3">
    <source>
        <dbReference type="Proteomes" id="UP000499080"/>
    </source>
</evidence>
<dbReference type="Proteomes" id="UP000499080">
    <property type="component" value="Unassembled WGS sequence"/>
</dbReference>
<name>A0A4Y2TF17_ARAVE</name>
<proteinExistence type="predicted"/>
<sequence>MFFRISELKSATLETSTRILYPSAYKKSRQNPEKSRPKKVRLFNYSAKYSFHMWDLIAFFGNMDKFLLNPDQEDEAFAEVVQNMVSNFVKSGGDSIGDSDWLRFPKKIANLARNITFGSINKTECKFWSESKLDVYAWVS</sequence>
<organism evidence="2 3">
    <name type="scientific">Araneus ventricosus</name>
    <name type="common">Orbweaver spider</name>
    <name type="synonym">Epeira ventricosa</name>
    <dbReference type="NCBI Taxonomy" id="182803"/>
    <lineage>
        <taxon>Eukaryota</taxon>
        <taxon>Metazoa</taxon>
        <taxon>Ecdysozoa</taxon>
        <taxon>Arthropoda</taxon>
        <taxon>Chelicerata</taxon>
        <taxon>Arachnida</taxon>
        <taxon>Araneae</taxon>
        <taxon>Araneomorphae</taxon>
        <taxon>Entelegynae</taxon>
        <taxon>Araneoidea</taxon>
        <taxon>Araneidae</taxon>
        <taxon>Araneus</taxon>
    </lineage>
</organism>
<dbReference type="Gene3D" id="3.40.50.1820">
    <property type="entry name" value="alpha/beta hydrolase"/>
    <property type="match status" value="1"/>
</dbReference>
<evidence type="ECO:0008006" key="4">
    <source>
        <dbReference type="Google" id="ProtNLM"/>
    </source>
</evidence>
<gene>
    <name evidence="1" type="ORF">AVEN_23011_1</name>
    <name evidence="2" type="ORF">AVEN_72086_1</name>
</gene>
<comment type="caution">
    <text evidence="2">The sequence shown here is derived from an EMBL/GenBank/DDBJ whole genome shotgun (WGS) entry which is preliminary data.</text>
</comment>
<accession>A0A4Y2TF17</accession>
<evidence type="ECO:0000313" key="2">
    <source>
        <dbReference type="EMBL" id="GBN97999.1"/>
    </source>
</evidence>
<dbReference type="SUPFAM" id="SSF53474">
    <property type="entry name" value="alpha/beta-Hydrolases"/>
    <property type="match status" value="1"/>
</dbReference>
<protein>
    <recommendedName>
        <fullName evidence="4">Carboxylesterase type B domain-containing protein</fullName>
    </recommendedName>
</protein>
<evidence type="ECO:0000313" key="1">
    <source>
        <dbReference type="EMBL" id="GBN97997.1"/>
    </source>
</evidence>
<dbReference type="OrthoDB" id="408631at2759"/>
<dbReference type="AlphaFoldDB" id="A0A4Y2TF17"/>
<reference evidence="2 3" key="1">
    <citation type="journal article" date="2019" name="Sci. Rep.">
        <title>Orb-weaving spider Araneus ventricosus genome elucidates the spidroin gene catalogue.</title>
        <authorList>
            <person name="Kono N."/>
            <person name="Nakamura H."/>
            <person name="Ohtoshi R."/>
            <person name="Moran D.A.P."/>
            <person name="Shinohara A."/>
            <person name="Yoshida Y."/>
            <person name="Fujiwara M."/>
            <person name="Mori M."/>
            <person name="Tomita M."/>
            <person name="Arakawa K."/>
        </authorList>
    </citation>
    <scope>NUCLEOTIDE SEQUENCE [LARGE SCALE GENOMIC DNA]</scope>
</reference>
<keyword evidence="3" id="KW-1185">Reference proteome</keyword>